<dbReference type="CDD" id="cd04301">
    <property type="entry name" value="NAT_SF"/>
    <property type="match status" value="1"/>
</dbReference>
<gene>
    <name evidence="3" type="ORF">GB864_06875</name>
</gene>
<dbReference type="SUPFAM" id="SSF55729">
    <property type="entry name" value="Acyl-CoA N-acyltransferases (Nat)"/>
    <property type="match status" value="1"/>
</dbReference>
<dbReference type="InterPro" id="IPR016181">
    <property type="entry name" value="Acyl_CoA_acyltransferase"/>
</dbReference>
<proteinExistence type="predicted"/>
<accession>A0A6I4NVD0</accession>
<evidence type="ECO:0000313" key="4">
    <source>
        <dbReference type="Proteomes" id="UP000438182"/>
    </source>
</evidence>
<reference evidence="3 4" key="1">
    <citation type="submission" date="2019-12" db="EMBL/GenBank/DDBJ databases">
        <authorList>
            <person name="Kim Y.S."/>
        </authorList>
    </citation>
    <scope>NUCLEOTIDE SEQUENCE [LARGE SCALE GENOMIC DNA]</scope>
    <source>
        <strain evidence="3 4">MMS17-SY077</strain>
    </source>
</reference>
<dbReference type="GO" id="GO:0016747">
    <property type="term" value="F:acyltransferase activity, transferring groups other than amino-acyl groups"/>
    <property type="evidence" value="ECO:0007669"/>
    <property type="project" value="InterPro"/>
</dbReference>
<comment type="caution">
    <text evidence="3">The sequence shown here is derived from an EMBL/GenBank/DDBJ whole genome shotgun (WGS) entry which is preliminary data.</text>
</comment>
<name>A0A6I4NVD0_9MICO</name>
<organism evidence="3 4">
    <name type="scientific">Agromyces seonyuensis</name>
    <dbReference type="NCBI Taxonomy" id="2662446"/>
    <lineage>
        <taxon>Bacteria</taxon>
        <taxon>Bacillati</taxon>
        <taxon>Actinomycetota</taxon>
        <taxon>Actinomycetes</taxon>
        <taxon>Micrococcales</taxon>
        <taxon>Microbacteriaceae</taxon>
        <taxon>Agromyces</taxon>
    </lineage>
</organism>
<dbReference type="EMBL" id="WSTA01000023">
    <property type="protein sequence ID" value="MWB98270.1"/>
    <property type="molecule type" value="Genomic_DNA"/>
</dbReference>
<evidence type="ECO:0000259" key="2">
    <source>
        <dbReference type="PROSITE" id="PS51186"/>
    </source>
</evidence>
<feature type="non-terminal residue" evidence="3">
    <location>
        <position position="166"/>
    </location>
</feature>
<dbReference type="PROSITE" id="PS51186">
    <property type="entry name" value="GNAT"/>
    <property type="match status" value="1"/>
</dbReference>
<dbReference type="RefSeq" id="WP_160423612.1">
    <property type="nucleotide sequence ID" value="NZ_WSTA01000023.1"/>
</dbReference>
<feature type="domain" description="N-acetyltransferase" evidence="2">
    <location>
        <begin position="23"/>
        <end position="166"/>
    </location>
</feature>
<sequence length="166" mass="17579">MRADLRPIPLPDRLSDEAAAPFLDYVALAERLSVAVWGDDSQAGSAAEWLAWLRDDEYRRHDLVGAYEGERLVGYAASWYDPDPAARSTDAQAGVAPEHRRSGVGSALLAHVEAFADDAGRSVVVGYSEHSAADADRPGPALRPPDGAASLPADEPAAAFALAHGY</sequence>
<evidence type="ECO:0000256" key="1">
    <source>
        <dbReference type="SAM" id="MobiDB-lite"/>
    </source>
</evidence>
<protein>
    <submittedName>
        <fullName evidence="3">GNAT family N-acetyltransferase</fullName>
    </submittedName>
</protein>
<dbReference type="InterPro" id="IPR000182">
    <property type="entry name" value="GNAT_dom"/>
</dbReference>
<dbReference type="Pfam" id="PF00583">
    <property type="entry name" value="Acetyltransf_1"/>
    <property type="match status" value="1"/>
</dbReference>
<dbReference type="AlphaFoldDB" id="A0A6I4NVD0"/>
<dbReference type="Proteomes" id="UP000438182">
    <property type="component" value="Unassembled WGS sequence"/>
</dbReference>
<keyword evidence="4" id="KW-1185">Reference proteome</keyword>
<feature type="region of interest" description="Disordered" evidence="1">
    <location>
        <begin position="130"/>
        <end position="151"/>
    </location>
</feature>
<keyword evidence="3" id="KW-0808">Transferase</keyword>
<dbReference type="Gene3D" id="3.40.630.30">
    <property type="match status" value="1"/>
</dbReference>
<evidence type="ECO:0000313" key="3">
    <source>
        <dbReference type="EMBL" id="MWB98270.1"/>
    </source>
</evidence>